<keyword evidence="4" id="KW-0862">Zinc</keyword>
<dbReference type="PANTHER" id="PTHR14955">
    <property type="entry name" value="RETINOIC ACID INDUCED 1/TRANSCRIPTION FACTOR 20"/>
    <property type="match status" value="1"/>
</dbReference>
<dbReference type="Gene3D" id="3.30.40.10">
    <property type="entry name" value="Zinc/RING finger domain, C3HC4 (zinc finger)"/>
    <property type="match status" value="1"/>
</dbReference>
<dbReference type="Pfam" id="PF13771">
    <property type="entry name" value="zf-HC5HC2H"/>
    <property type="match status" value="1"/>
</dbReference>
<accession>A0A061J9Q3</accession>
<evidence type="ECO:0000256" key="4">
    <source>
        <dbReference type="ARBA" id="ARBA00022833"/>
    </source>
</evidence>
<dbReference type="InterPro" id="IPR052440">
    <property type="entry name" value="Trans_Reg/Chrom_Remod"/>
</dbReference>
<keyword evidence="7" id="KW-1185">Reference proteome</keyword>
<evidence type="ECO:0000256" key="1">
    <source>
        <dbReference type="ARBA" id="ARBA00022553"/>
    </source>
</evidence>
<dbReference type="InterPro" id="IPR034732">
    <property type="entry name" value="EPHD"/>
</dbReference>
<reference evidence="6 7" key="1">
    <citation type="submission" date="2013-07" db="EMBL/GenBank/DDBJ databases">
        <authorList>
            <person name="Stoco P.H."/>
            <person name="Wagner G."/>
            <person name="Gerber A."/>
            <person name="Zaha A."/>
            <person name="Thompson C."/>
            <person name="Bartholomeu D.C."/>
            <person name="Luckemeyer D.D."/>
            <person name="Bahia D."/>
            <person name="Loreto E."/>
            <person name="Prestes E.B."/>
            <person name="Lima F.M."/>
            <person name="Rodrigues-Luiz G."/>
            <person name="Vallejo G.A."/>
            <person name="Filho J.F."/>
            <person name="Monteiro K.M."/>
            <person name="Tyler K.M."/>
            <person name="de Almeida L.G."/>
            <person name="Ortiz M.F."/>
            <person name="Siervo M.A."/>
            <person name="de Moraes M.H."/>
            <person name="Cunha O.L."/>
            <person name="Mendonca-Neto R."/>
            <person name="Silva R."/>
            <person name="Teixeira S.M."/>
            <person name="Murta S.M."/>
            <person name="Sincero T.C."/>
            <person name="Mendes T.A."/>
            <person name="Urmenyi T.P."/>
            <person name="Silva V.G."/>
            <person name="da Rocha W.D."/>
            <person name="Andersson B."/>
            <person name="Romanha A.J."/>
            <person name="Steindel M."/>
            <person name="de Vasconcelos A.T."/>
            <person name="Grisard E.C."/>
        </authorList>
    </citation>
    <scope>NUCLEOTIDE SEQUENCE [LARGE SCALE GENOMIC DNA]</scope>
    <source>
        <strain evidence="6 7">SC58</strain>
    </source>
</reference>
<dbReference type="InterPro" id="IPR001965">
    <property type="entry name" value="Znf_PHD"/>
</dbReference>
<evidence type="ECO:0000256" key="3">
    <source>
        <dbReference type="ARBA" id="ARBA00022771"/>
    </source>
</evidence>
<evidence type="ECO:0000259" key="5">
    <source>
        <dbReference type="PROSITE" id="PS51805"/>
    </source>
</evidence>
<dbReference type="Proteomes" id="UP000031737">
    <property type="component" value="Unassembled WGS sequence"/>
</dbReference>
<dbReference type="PROSITE" id="PS51805">
    <property type="entry name" value="EPHD"/>
    <property type="match status" value="1"/>
</dbReference>
<proteinExistence type="predicted"/>
<keyword evidence="2" id="KW-0479">Metal-binding</keyword>
<dbReference type="InterPro" id="IPR013083">
    <property type="entry name" value="Znf_RING/FYVE/PHD"/>
</dbReference>
<protein>
    <recommendedName>
        <fullName evidence="5">PHD-type domain-containing protein</fullName>
    </recommendedName>
</protein>
<feature type="domain" description="PHD-type" evidence="5">
    <location>
        <begin position="213"/>
        <end position="315"/>
    </location>
</feature>
<dbReference type="CDD" id="cd15571">
    <property type="entry name" value="ePHD"/>
    <property type="match status" value="1"/>
</dbReference>
<dbReference type="PANTHER" id="PTHR14955:SF4">
    <property type="entry name" value="PHD-TYPE DOMAIN-CONTAINING PROTEIN"/>
    <property type="match status" value="1"/>
</dbReference>
<gene>
    <name evidence="6" type="ORF">TRSC58_00069</name>
</gene>
<dbReference type="GO" id="GO:0008270">
    <property type="term" value="F:zinc ion binding"/>
    <property type="evidence" value="ECO:0007669"/>
    <property type="project" value="UniProtKB-KW"/>
</dbReference>
<comment type="caution">
    <text evidence="6">The sequence shown here is derived from an EMBL/GenBank/DDBJ whole genome shotgun (WGS) entry which is preliminary data.</text>
</comment>
<organism evidence="6 7">
    <name type="scientific">Trypanosoma rangeli SC58</name>
    <dbReference type="NCBI Taxonomy" id="429131"/>
    <lineage>
        <taxon>Eukaryota</taxon>
        <taxon>Discoba</taxon>
        <taxon>Euglenozoa</taxon>
        <taxon>Kinetoplastea</taxon>
        <taxon>Metakinetoplastina</taxon>
        <taxon>Trypanosomatida</taxon>
        <taxon>Trypanosomatidae</taxon>
        <taxon>Trypanosoma</taxon>
        <taxon>Herpetosoma</taxon>
    </lineage>
</organism>
<dbReference type="GO" id="GO:0006357">
    <property type="term" value="P:regulation of transcription by RNA polymerase II"/>
    <property type="evidence" value="ECO:0007669"/>
    <property type="project" value="TreeGrafter"/>
</dbReference>
<dbReference type="VEuPathDB" id="TriTrypDB:TRSC58_00069"/>
<evidence type="ECO:0000313" key="7">
    <source>
        <dbReference type="Proteomes" id="UP000031737"/>
    </source>
</evidence>
<keyword evidence="3" id="KW-0863">Zinc-finger</keyword>
<name>A0A061J9Q3_TRYRA</name>
<dbReference type="GO" id="GO:0005634">
    <property type="term" value="C:nucleus"/>
    <property type="evidence" value="ECO:0007669"/>
    <property type="project" value="TreeGrafter"/>
</dbReference>
<dbReference type="AlphaFoldDB" id="A0A061J9Q3"/>
<keyword evidence="1" id="KW-0597">Phosphoprotein</keyword>
<evidence type="ECO:0000313" key="6">
    <source>
        <dbReference type="EMBL" id="ESL12168.1"/>
    </source>
</evidence>
<sequence>MVVKPAGSPPQRNLKHVTFGSVTILHVPRHCDATLRTPVESQASAETPLLISPPCREEGCFPPFLEEVKDSQSVGTMTPDSESSLLLTQAASSYSLDEQGDVCSVPLEEEERNDEDDEETSSPAACTHAAVPPTQLALSLCVSSHLACDISPYSSLNCCVLMNKDPEVLGGSPLSLSPEVFPMSLKRTERNTNDVMGAARPIRYRLEKDAAPPATCVFCHTSTGVIECHQGHHVHLGCALWCPEVYYNTKEATLKNISVVLERCQDIKCAHCRQPGAPIGCVNGHCQRSYHLRCAVDAGALLNDNTFELRCPKHSSRRSQT</sequence>
<evidence type="ECO:0000256" key="2">
    <source>
        <dbReference type="ARBA" id="ARBA00022723"/>
    </source>
</evidence>
<dbReference type="SMART" id="SM00249">
    <property type="entry name" value="PHD"/>
    <property type="match status" value="1"/>
</dbReference>
<dbReference type="OrthoDB" id="10029243at2759"/>
<dbReference type="EMBL" id="AUPL01000069">
    <property type="protein sequence ID" value="ESL12168.1"/>
    <property type="molecule type" value="Genomic_DNA"/>
</dbReference>